<dbReference type="InterPro" id="IPR038753">
    <property type="entry name" value="NFKBIL1"/>
</dbReference>
<evidence type="ECO:0000256" key="2">
    <source>
        <dbReference type="ARBA" id="ARBA00022553"/>
    </source>
</evidence>
<dbReference type="GO" id="GO:0005634">
    <property type="term" value="C:nucleus"/>
    <property type="evidence" value="ECO:0007669"/>
    <property type="project" value="UniProtKB-SubCell"/>
</dbReference>
<organism evidence="7 8">
    <name type="scientific">Diplodia seriata</name>
    <dbReference type="NCBI Taxonomy" id="420778"/>
    <lineage>
        <taxon>Eukaryota</taxon>
        <taxon>Fungi</taxon>
        <taxon>Dikarya</taxon>
        <taxon>Ascomycota</taxon>
        <taxon>Pezizomycotina</taxon>
        <taxon>Dothideomycetes</taxon>
        <taxon>Dothideomycetes incertae sedis</taxon>
        <taxon>Botryosphaeriales</taxon>
        <taxon>Botryosphaeriaceae</taxon>
        <taxon>Diplodia</taxon>
    </lineage>
</organism>
<dbReference type="PANTHER" id="PTHR15263:SF1">
    <property type="entry name" value="NF-KAPPA-B INHIBITOR-LIKE PROTEIN 1"/>
    <property type="match status" value="1"/>
</dbReference>
<feature type="region of interest" description="Disordered" evidence="6">
    <location>
        <begin position="20"/>
        <end position="107"/>
    </location>
</feature>
<protein>
    <submittedName>
        <fullName evidence="7">Uncharacterized protein</fullName>
    </submittedName>
</protein>
<proteinExistence type="predicted"/>
<accession>A0A1S8B4B5</accession>
<evidence type="ECO:0000256" key="1">
    <source>
        <dbReference type="ARBA" id="ARBA00004123"/>
    </source>
</evidence>
<feature type="compositionally biased region" description="Basic residues" evidence="6">
    <location>
        <begin position="73"/>
        <end position="87"/>
    </location>
</feature>
<feature type="compositionally biased region" description="Basic residues" evidence="6">
    <location>
        <begin position="38"/>
        <end position="48"/>
    </location>
</feature>
<keyword evidence="4" id="KW-0040">ANK repeat</keyword>
<keyword evidence="2" id="KW-0597">Phosphoprotein</keyword>
<name>A0A1S8B4B5_9PEZI</name>
<evidence type="ECO:0000256" key="6">
    <source>
        <dbReference type="SAM" id="MobiDB-lite"/>
    </source>
</evidence>
<gene>
    <name evidence="7" type="ORF">BK809_0006629</name>
</gene>
<dbReference type="AlphaFoldDB" id="A0A1S8B4B5"/>
<evidence type="ECO:0000256" key="4">
    <source>
        <dbReference type="ARBA" id="ARBA00023043"/>
    </source>
</evidence>
<comment type="subcellular location">
    <subcellularLocation>
        <location evidence="1">Nucleus</location>
    </subcellularLocation>
</comment>
<dbReference type="EMBL" id="MSZU01000114">
    <property type="protein sequence ID" value="OMP82319.1"/>
    <property type="molecule type" value="Genomic_DNA"/>
</dbReference>
<feature type="compositionally biased region" description="Basic and acidic residues" evidence="6">
    <location>
        <begin position="27"/>
        <end position="36"/>
    </location>
</feature>
<dbReference type="GO" id="GO:0043124">
    <property type="term" value="P:negative regulation of canonical NF-kappaB signal transduction"/>
    <property type="evidence" value="ECO:0007669"/>
    <property type="project" value="InterPro"/>
</dbReference>
<reference evidence="7 8" key="1">
    <citation type="submission" date="2017-01" db="EMBL/GenBank/DDBJ databases">
        <title>Draft genome sequence of Diplodia seriata F98.1, a fungal species involved in grapevine trunk diseases.</title>
        <authorList>
            <person name="Robert-Siegwald G."/>
            <person name="Vallet J."/>
            <person name="Abou-Mansour E."/>
            <person name="Xu J."/>
            <person name="Rey P."/>
            <person name="Bertsch C."/>
            <person name="Rego C."/>
            <person name="Larignon P."/>
            <person name="Fontaine F."/>
            <person name="Lebrun M.-H."/>
        </authorList>
    </citation>
    <scope>NUCLEOTIDE SEQUENCE [LARGE SCALE GENOMIC DNA]</scope>
    <source>
        <strain evidence="7 8">F98.1</strain>
    </source>
</reference>
<evidence type="ECO:0000256" key="5">
    <source>
        <dbReference type="ARBA" id="ARBA00023242"/>
    </source>
</evidence>
<keyword evidence="3" id="KW-0677">Repeat</keyword>
<keyword evidence="5" id="KW-0539">Nucleus</keyword>
<feature type="region of interest" description="Disordered" evidence="6">
    <location>
        <begin position="182"/>
        <end position="220"/>
    </location>
</feature>
<dbReference type="PANTHER" id="PTHR15263">
    <property type="entry name" value="I-KAPPA-B-LIKE PROTEIN IKBL"/>
    <property type="match status" value="1"/>
</dbReference>
<evidence type="ECO:0000313" key="7">
    <source>
        <dbReference type="EMBL" id="OMP82319.1"/>
    </source>
</evidence>
<comment type="caution">
    <text evidence="7">The sequence shown here is derived from an EMBL/GenBank/DDBJ whole genome shotgun (WGS) entry which is preliminary data.</text>
</comment>
<dbReference type="OrthoDB" id="412109at2759"/>
<evidence type="ECO:0000256" key="3">
    <source>
        <dbReference type="ARBA" id="ARBA00022737"/>
    </source>
</evidence>
<evidence type="ECO:0000313" key="8">
    <source>
        <dbReference type="Proteomes" id="UP000190776"/>
    </source>
</evidence>
<sequence length="350" mass="41178">MSLLAPQTPSAAVIHIMASPDVAEPADDPKGDEYRTARPTKFKFKSKRSRDCDNHDSHHRHKRRKGEDDDSRHRHRHRRDSRRHKRSTATVNDDPSAYDDTYTATTRSDQYMDPDAAFRESLFDALADDEGAAYWEGVYGQPIHTYPIEQQTPTGELERMTDEEYAEYVRRKMWEKSHQHILEERERQEKERQRRKAEEKAQRESTGRMHEEHESFQRKVEASLKRGAERKSKRMWKEVWANYTKGWENIAAGAVDKDLGVKDLLPWPVETGKVKNVSKEEVEHFFRSVPLEGDEIATQLKTERVRWHPDKIQHRFGERGIDEATMKAVTAIFQVIDRMWSELRERKAKA</sequence>
<dbReference type="Proteomes" id="UP000190776">
    <property type="component" value="Unassembled WGS sequence"/>
</dbReference>